<evidence type="ECO:0000259" key="3">
    <source>
        <dbReference type="Pfam" id="PF00149"/>
    </source>
</evidence>
<feature type="domain" description="5'-Nucleotidase C-terminal" evidence="4">
    <location>
        <begin position="312"/>
        <end position="457"/>
    </location>
</feature>
<dbReference type="PANTHER" id="PTHR11575:SF48">
    <property type="entry name" value="5'-NUCLEOTIDASE"/>
    <property type="match status" value="1"/>
</dbReference>
<dbReference type="Proteomes" id="UP000600101">
    <property type="component" value="Unassembled WGS sequence"/>
</dbReference>
<reference evidence="5" key="1">
    <citation type="submission" date="2020-08" db="EMBL/GenBank/DDBJ databases">
        <authorList>
            <person name="Hu Y."/>
            <person name="Nguyen S.V."/>
            <person name="Li F."/>
            <person name="Fanning S."/>
        </authorList>
    </citation>
    <scope>NUCLEOTIDE SEQUENCE</scope>
    <source>
        <strain evidence="5">SYSU D8009</strain>
    </source>
</reference>
<proteinExistence type="inferred from homology"/>
<dbReference type="AlphaFoldDB" id="A0A9X0QXH9"/>
<dbReference type="InterPro" id="IPR004843">
    <property type="entry name" value="Calcineurin-like_PHP"/>
</dbReference>
<dbReference type="Pfam" id="PF00149">
    <property type="entry name" value="Metallophos"/>
    <property type="match status" value="1"/>
</dbReference>
<keyword evidence="2" id="KW-0547">Nucleotide-binding</keyword>
<dbReference type="Gene3D" id="3.60.21.10">
    <property type="match status" value="1"/>
</dbReference>
<dbReference type="InterPro" id="IPR006179">
    <property type="entry name" value="5_nucleotidase/apyrase"/>
</dbReference>
<comment type="caution">
    <text evidence="5">The sequence shown here is derived from an EMBL/GenBank/DDBJ whole genome shotgun (WGS) entry which is preliminary data.</text>
</comment>
<feature type="chain" id="PRO_5041017729" evidence="2">
    <location>
        <begin position="22"/>
        <end position="498"/>
    </location>
</feature>
<dbReference type="Gene3D" id="3.90.780.10">
    <property type="entry name" value="5'-Nucleotidase, C-terminal domain"/>
    <property type="match status" value="1"/>
</dbReference>
<dbReference type="GO" id="GO:0000166">
    <property type="term" value="F:nucleotide binding"/>
    <property type="evidence" value="ECO:0007669"/>
    <property type="project" value="UniProtKB-KW"/>
</dbReference>
<gene>
    <name evidence="5" type="ORF">H7965_10010</name>
</gene>
<feature type="domain" description="Calcineurin-like phosphoesterase" evidence="3">
    <location>
        <begin position="27"/>
        <end position="227"/>
    </location>
</feature>
<sequence length="498" mass="52684">MRRRLLRAAFLLLLAVAPAAAETTRLTFLHLNDIYEHLPRDGRGGLAEIATLIARERAAAPGPVFLTFGGDLISPSLASSITEGAHMIGIFNALGTDVAVLGNHEFDFGPVVTAQRIGESRFPWLGANVLGADGRPFGGAVATVLRQAGPLRIGFAGVLTAATPRVSRAPGIDFTPELPALQAAAAALRAEGADLVVALTHLDLEQDREAQRLPGIDLVLGGHDHDPAGLLERDVLMLKAGSDAHWLGVVELAVEHGEGRPARVTQVGWRMLPNVGTPPDPAIAPMVADVERLLDGALGEPLARLAAPLDSRAATVRGREAAIGNLFADALRAHLSADVALINGGGLRGNREYPVGHALTRRDLVSEAPFGNVVMALELTGAELLQVLRNGVSRVEDLDGRFPQVSGLRFSYDPRAPRDDRVREVTVGGVPLDPARHYRLATTDYLRQGKDGYELLAQVPVVVDASGAMLLVAVVADAVRRAGTLDIRPDGRIRALGP</sequence>
<name>A0A9X0QXH9_9PROT</name>
<evidence type="ECO:0000259" key="4">
    <source>
        <dbReference type="Pfam" id="PF02872"/>
    </source>
</evidence>
<evidence type="ECO:0000313" key="5">
    <source>
        <dbReference type="EMBL" id="MBC4015664.1"/>
    </source>
</evidence>
<keyword evidence="6" id="KW-1185">Reference proteome</keyword>
<dbReference type="InterPro" id="IPR029052">
    <property type="entry name" value="Metallo-depent_PP-like"/>
</dbReference>
<dbReference type="Pfam" id="PF02872">
    <property type="entry name" value="5_nucleotid_C"/>
    <property type="match status" value="1"/>
</dbReference>
<keyword evidence="2" id="KW-0378">Hydrolase</keyword>
<evidence type="ECO:0000256" key="1">
    <source>
        <dbReference type="ARBA" id="ARBA00022729"/>
    </source>
</evidence>
<dbReference type="EMBL" id="JACOMF010000009">
    <property type="protein sequence ID" value="MBC4015664.1"/>
    <property type="molecule type" value="Genomic_DNA"/>
</dbReference>
<dbReference type="SUPFAM" id="SSF55816">
    <property type="entry name" value="5'-nucleotidase (syn. UDP-sugar hydrolase), C-terminal domain"/>
    <property type="match status" value="1"/>
</dbReference>
<protein>
    <submittedName>
        <fullName evidence="5">Bifunctional metallophosphatase/5'-nucleotidase</fullName>
    </submittedName>
</protein>
<evidence type="ECO:0000256" key="2">
    <source>
        <dbReference type="RuleBase" id="RU362119"/>
    </source>
</evidence>
<dbReference type="SUPFAM" id="SSF56300">
    <property type="entry name" value="Metallo-dependent phosphatases"/>
    <property type="match status" value="1"/>
</dbReference>
<organism evidence="5 6">
    <name type="scientific">Siccirubricoccus deserti</name>
    <dbReference type="NCBI Taxonomy" id="2013562"/>
    <lineage>
        <taxon>Bacteria</taxon>
        <taxon>Pseudomonadati</taxon>
        <taxon>Pseudomonadota</taxon>
        <taxon>Alphaproteobacteria</taxon>
        <taxon>Acetobacterales</taxon>
        <taxon>Roseomonadaceae</taxon>
        <taxon>Siccirubricoccus</taxon>
    </lineage>
</organism>
<evidence type="ECO:0000313" key="6">
    <source>
        <dbReference type="Proteomes" id="UP000600101"/>
    </source>
</evidence>
<dbReference type="GO" id="GO:0016787">
    <property type="term" value="F:hydrolase activity"/>
    <property type="evidence" value="ECO:0007669"/>
    <property type="project" value="UniProtKB-KW"/>
</dbReference>
<dbReference type="InterPro" id="IPR008334">
    <property type="entry name" value="5'-Nucleotdase_C"/>
</dbReference>
<dbReference type="GO" id="GO:0009166">
    <property type="term" value="P:nucleotide catabolic process"/>
    <property type="evidence" value="ECO:0007669"/>
    <property type="project" value="InterPro"/>
</dbReference>
<dbReference type="PANTHER" id="PTHR11575">
    <property type="entry name" value="5'-NUCLEOTIDASE-RELATED"/>
    <property type="match status" value="1"/>
</dbReference>
<feature type="signal peptide" evidence="2">
    <location>
        <begin position="1"/>
        <end position="21"/>
    </location>
</feature>
<keyword evidence="1 2" id="KW-0732">Signal</keyword>
<dbReference type="InterPro" id="IPR036907">
    <property type="entry name" value="5'-Nucleotdase_C_sf"/>
</dbReference>
<dbReference type="PRINTS" id="PR01607">
    <property type="entry name" value="APYRASEFAMLY"/>
</dbReference>
<accession>A0A9X0QXH9</accession>
<comment type="similarity">
    <text evidence="2">Belongs to the 5'-nucleotidase family.</text>
</comment>